<name>A0A4R1Q470_9FIRM</name>
<organism evidence="1 2">
    <name type="scientific">Anaerospora hongkongensis</name>
    <dbReference type="NCBI Taxonomy" id="244830"/>
    <lineage>
        <taxon>Bacteria</taxon>
        <taxon>Bacillati</taxon>
        <taxon>Bacillota</taxon>
        <taxon>Negativicutes</taxon>
        <taxon>Selenomonadales</taxon>
        <taxon>Sporomusaceae</taxon>
        <taxon>Anaerospora</taxon>
    </lineage>
</organism>
<reference evidence="1 2" key="1">
    <citation type="submission" date="2019-03" db="EMBL/GenBank/DDBJ databases">
        <title>Genomic Encyclopedia of Type Strains, Phase IV (KMG-IV): sequencing the most valuable type-strain genomes for metagenomic binning, comparative biology and taxonomic classification.</title>
        <authorList>
            <person name="Goeker M."/>
        </authorList>
    </citation>
    <scope>NUCLEOTIDE SEQUENCE [LARGE SCALE GENOMIC DNA]</scope>
    <source>
        <strain evidence="1 2">DSM 15969</strain>
    </source>
</reference>
<dbReference type="EMBL" id="SLUI01000011">
    <property type="protein sequence ID" value="TCL35565.1"/>
    <property type="molecule type" value="Genomic_DNA"/>
</dbReference>
<sequence>MCMSCDETSRIFSVEIVTEEPVSTNMDLYKEIAQRLFEKKVISLINVGNNRAFVADNKQIFGFDLHLTNRHNPADVNLKNVEKALDGLLAQFTGYSELQIKPN</sequence>
<comment type="caution">
    <text evidence="1">The sequence shown here is derived from an EMBL/GenBank/DDBJ whole genome shotgun (WGS) entry which is preliminary data.</text>
</comment>
<dbReference type="RefSeq" id="WP_132082320.1">
    <property type="nucleotide sequence ID" value="NZ_SLUI01000011.1"/>
</dbReference>
<protein>
    <submittedName>
        <fullName evidence="1">Uncharacterized protein</fullName>
    </submittedName>
</protein>
<gene>
    <name evidence="1" type="ORF">EV210_11128</name>
</gene>
<keyword evidence="2" id="KW-1185">Reference proteome</keyword>
<proteinExistence type="predicted"/>
<accession>A0A4R1Q470</accession>
<evidence type="ECO:0000313" key="2">
    <source>
        <dbReference type="Proteomes" id="UP000295063"/>
    </source>
</evidence>
<dbReference type="Proteomes" id="UP000295063">
    <property type="component" value="Unassembled WGS sequence"/>
</dbReference>
<dbReference type="AlphaFoldDB" id="A0A4R1Q470"/>
<dbReference type="OrthoDB" id="1683126at2"/>
<evidence type="ECO:0000313" key="1">
    <source>
        <dbReference type="EMBL" id="TCL35565.1"/>
    </source>
</evidence>